<dbReference type="EMBL" id="JAOXML010000028">
    <property type="protein sequence ID" value="MCV4379485.1"/>
    <property type="molecule type" value="Genomic_DNA"/>
</dbReference>
<gene>
    <name evidence="1" type="ORF">OH718_23075</name>
</gene>
<organism evidence="1 2">
    <name type="scientific">Pseudomonas capsici</name>
    <dbReference type="NCBI Taxonomy" id="2810614"/>
    <lineage>
        <taxon>Bacteria</taxon>
        <taxon>Pseudomonadati</taxon>
        <taxon>Pseudomonadota</taxon>
        <taxon>Gammaproteobacteria</taxon>
        <taxon>Pseudomonadales</taxon>
        <taxon>Pseudomonadaceae</taxon>
        <taxon>Pseudomonas</taxon>
    </lineage>
</organism>
<evidence type="ECO:0000313" key="2">
    <source>
        <dbReference type="Proteomes" id="UP001207294"/>
    </source>
</evidence>
<dbReference type="RefSeq" id="WP_117184475.1">
    <property type="nucleotide sequence ID" value="NZ_JAFGZD010000005.1"/>
</dbReference>
<evidence type="ECO:0008006" key="3">
    <source>
        <dbReference type="Google" id="ProtNLM"/>
    </source>
</evidence>
<comment type="caution">
    <text evidence="1">The sequence shown here is derived from an EMBL/GenBank/DDBJ whole genome shotgun (WGS) entry which is preliminary data.</text>
</comment>
<dbReference type="GeneID" id="93560958"/>
<reference evidence="1 2" key="1">
    <citation type="submission" date="2022-10" db="EMBL/GenBank/DDBJ databases">
        <title>Characterization of Pseudomonas capsici strains from pepper and tomato in Georgia.</title>
        <authorList>
            <person name="Zhao M."/>
            <person name="Dutta B."/>
        </authorList>
    </citation>
    <scope>NUCLEOTIDE SEQUENCE [LARGE SCALE GENOMIC DNA]</scope>
    <source>
        <strain evidence="1 2">Pc20-5</strain>
    </source>
</reference>
<name>A0ABT3C357_9PSED</name>
<proteinExistence type="predicted"/>
<evidence type="ECO:0000313" key="1">
    <source>
        <dbReference type="EMBL" id="MCV4379485.1"/>
    </source>
</evidence>
<protein>
    <recommendedName>
        <fullName evidence="3">Type 1 fimbrial protein</fullName>
    </recommendedName>
</protein>
<keyword evidence="2" id="KW-1185">Reference proteome</keyword>
<dbReference type="Proteomes" id="UP001207294">
    <property type="component" value="Unassembled WGS sequence"/>
</dbReference>
<sequence length="125" mass="13448">MKREASVWRKFLEAVPSARKLAAFMGTSVMLLSASGMAQSDALKFTGQLVNTGCHVAQASAGVTDNEVRYLQISGVRVQISAARDACAEKDIPFTLQYEALPVALQTGIQNPDKSQTGLIIVTYQ</sequence>
<accession>A0ABT3C357</accession>